<gene>
    <name evidence="2" type="ORF">BDQ12DRAFT_766764</name>
</gene>
<proteinExistence type="predicted"/>
<dbReference type="EMBL" id="ML213648">
    <property type="protein sequence ID" value="TFK33432.1"/>
    <property type="molecule type" value="Genomic_DNA"/>
</dbReference>
<dbReference type="Proteomes" id="UP000308652">
    <property type="component" value="Unassembled WGS sequence"/>
</dbReference>
<dbReference type="STRING" id="68775.A0A5C3LL90"/>
<evidence type="ECO:0000256" key="1">
    <source>
        <dbReference type="SAM" id="Phobius"/>
    </source>
</evidence>
<reference evidence="2 3" key="1">
    <citation type="journal article" date="2019" name="Nat. Ecol. Evol.">
        <title>Megaphylogeny resolves global patterns of mushroom evolution.</title>
        <authorList>
            <person name="Varga T."/>
            <person name="Krizsan K."/>
            <person name="Foldi C."/>
            <person name="Dima B."/>
            <person name="Sanchez-Garcia M."/>
            <person name="Sanchez-Ramirez S."/>
            <person name="Szollosi G.J."/>
            <person name="Szarkandi J.G."/>
            <person name="Papp V."/>
            <person name="Albert L."/>
            <person name="Andreopoulos W."/>
            <person name="Angelini C."/>
            <person name="Antonin V."/>
            <person name="Barry K.W."/>
            <person name="Bougher N.L."/>
            <person name="Buchanan P."/>
            <person name="Buyck B."/>
            <person name="Bense V."/>
            <person name="Catcheside P."/>
            <person name="Chovatia M."/>
            <person name="Cooper J."/>
            <person name="Damon W."/>
            <person name="Desjardin D."/>
            <person name="Finy P."/>
            <person name="Geml J."/>
            <person name="Haridas S."/>
            <person name="Hughes K."/>
            <person name="Justo A."/>
            <person name="Karasinski D."/>
            <person name="Kautmanova I."/>
            <person name="Kiss B."/>
            <person name="Kocsube S."/>
            <person name="Kotiranta H."/>
            <person name="LaButti K.M."/>
            <person name="Lechner B.E."/>
            <person name="Liimatainen K."/>
            <person name="Lipzen A."/>
            <person name="Lukacs Z."/>
            <person name="Mihaltcheva S."/>
            <person name="Morgado L.N."/>
            <person name="Niskanen T."/>
            <person name="Noordeloos M.E."/>
            <person name="Ohm R.A."/>
            <person name="Ortiz-Santana B."/>
            <person name="Ovrebo C."/>
            <person name="Racz N."/>
            <person name="Riley R."/>
            <person name="Savchenko A."/>
            <person name="Shiryaev A."/>
            <person name="Soop K."/>
            <person name="Spirin V."/>
            <person name="Szebenyi C."/>
            <person name="Tomsovsky M."/>
            <person name="Tulloss R.E."/>
            <person name="Uehling J."/>
            <person name="Grigoriev I.V."/>
            <person name="Vagvolgyi C."/>
            <person name="Papp T."/>
            <person name="Martin F.M."/>
            <person name="Miettinen O."/>
            <person name="Hibbett D.S."/>
            <person name="Nagy L.G."/>
        </authorList>
    </citation>
    <scope>NUCLEOTIDE SEQUENCE [LARGE SCALE GENOMIC DNA]</scope>
    <source>
        <strain evidence="2 3">CBS 166.37</strain>
    </source>
</reference>
<keyword evidence="1" id="KW-0472">Membrane</keyword>
<keyword evidence="1" id="KW-1133">Transmembrane helix</keyword>
<feature type="transmembrane region" description="Helical" evidence="1">
    <location>
        <begin position="248"/>
        <end position="271"/>
    </location>
</feature>
<dbReference type="InterPro" id="IPR027948">
    <property type="entry name" value="DUF4436"/>
</dbReference>
<evidence type="ECO:0000313" key="3">
    <source>
        <dbReference type="Proteomes" id="UP000308652"/>
    </source>
</evidence>
<protein>
    <submittedName>
        <fullName evidence="2">Uncharacterized protein</fullName>
    </submittedName>
</protein>
<keyword evidence="1" id="KW-0812">Transmembrane</keyword>
<dbReference type="Pfam" id="PF14494">
    <property type="entry name" value="DUF4436"/>
    <property type="match status" value="1"/>
</dbReference>
<organism evidence="2 3">
    <name type="scientific">Crucibulum laeve</name>
    <dbReference type="NCBI Taxonomy" id="68775"/>
    <lineage>
        <taxon>Eukaryota</taxon>
        <taxon>Fungi</taxon>
        <taxon>Dikarya</taxon>
        <taxon>Basidiomycota</taxon>
        <taxon>Agaricomycotina</taxon>
        <taxon>Agaricomycetes</taxon>
        <taxon>Agaricomycetidae</taxon>
        <taxon>Agaricales</taxon>
        <taxon>Agaricineae</taxon>
        <taxon>Nidulariaceae</taxon>
        <taxon>Crucibulum</taxon>
    </lineage>
</organism>
<accession>A0A5C3LL90</accession>
<name>A0A5C3LL90_9AGAR</name>
<dbReference type="OrthoDB" id="2923771at2759"/>
<sequence>MLFGLGVQCFKPVNFTFAGSTRVFADIIFGLEIISVDPLARTITIDWYPQPSAPCMPLPNMTADIYIDSLSLFDIHPLCHEFMMTFDSAFLDSSKYLALAVPTAHIPSSSSLQNYPFDVYFAPQYIRIIEHESGDFLTMNITRSLGIAVNFELILESSFYDSPLHHELYLSFKIERSRAIKIFVVIIAVANWLIATAFLTICAATLIYHSPTIYSEMFVVPVGAVLSLTSVRANLPGAPVGFGATIDLYSVLPVLVIMALCSFYLLFVILYRRLNLWERRGDLERAQVIFNEETCNTCASETNQNTLSGTSSSSATRTKEDALDLQLLEGSSVEVVKKSEWFPN</sequence>
<dbReference type="AlphaFoldDB" id="A0A5C3LL90"/>
<feature type="transmembrane region" description="Helical" evidence="1">
    <location>
        <begin position="182"/>
        <end position="208"/>
    </location>
</feature>
<keyword evidence="3" id="KW-1185">Reference proteome</keyword>
<evidence type="ECO:0000313" key="2">
    <source>
        <dbReference type="EMBL" id="TFK33432.1"/>
    </source>
</evidence>